<reference evidence="2 3" key="1">
    <citation type="submission" date="2006-02" db="EMBL/GenBank/DDBJ databases">
        <authorList>
            <person name="Amann R."/>
            <person name="Ferriera S."/>
            <person name="Johnson J."/>
            <person name="Kravitz S."/>
            <person name="Halpern A."/>
            <person name="Remington K."/>
            <person name="Beeson K."/>
            <person name="Tran B."/>
            <person name="Rogers Y.-H."/>
            <person name="Friedman R."/>
            <person name="Venter J.C."/>
        </authorList>
    </citation>
    <scope>NUCLEOTIDE SEQUENCE [LARGE SCALE GENOMIC DNA]</scope>
    <source>
        <strain evidence="2 3">DSM 3645</strain>
    </source>
</reference>
<evidence type="ECO:0000313" key="2">
    <source>
        <dbReference type="EMBL" id="EAQ76919.1"/>
    </source>
</evidence>
<sequence>MELLVVIAIIGVLIALLLPAVQQAREAARRMQCTNNLKQIGLALHNHHDTYKRFPPGGAQDQPPFGADAKDSTNWGSSWMVYILPFVEEGAIYDKWQFNGSSGVFNTNNRSVVSGNTMEKYCCPSSPLPDFCTQISTQASVNYVGVSGADNGLISGYTESRVIHAPRGGKMSASGLLYPNSKTRFADMADGTSNTLAVSEHSNFLTNSSGTKLDYRASQVWGWAIGVKSSDSPPDMTLNSDNRSMNMTTIRYTINKTKGWSDDESGTGVGNDGAANIPLNSTHPGGVSALLGDGSVRFIAETIPLDTLARLATRDDGQVIGDY</sequence>
<dbReference type="Proteomes" id="UP000004358">
    <property type="component" value="Unassembled WGS sequence"/>
</dbReference>
<feature type="domain" description="DUF1559" evidence="1">
    <location>
        <begin position="22"/>
        <end position="304"/>
    </location>
</feature>
<dbReference type="Gene3D" id="3.30.700.10">
    <property type="entry name" value="Glycoprotein, Type 4 Pilin"/>
    <property type="match status" value="1"/>
</dbReference>
<dbReference type="Pfam" id="PF07596">
    <property type="entry name" value="SBP_bac_10"/>
    <property type="match status" value="1"/>
</dbReference>
<evidence type="ECO:0000313" key="3">
    <source>
        <dbReference type="Proteomes" id="UP000004358"/>
    </source>
</evidence>
<dbReference type="AlphaFoldDB" id="A4A2U3"/>
<dbReference type="EMBL" id="AANZ01000051">
    <property type="protein sequence ID" value="EAQ76919.1"/>
    <property type="molecule type" value="Genomic_DNA"/>
</dbReference>
<dbReference type="NCBIfam" id="TIGR04294">
    <property type="entry name" value="pre_pil_HX9DG"/>
    <property type="match status" value="1"/>
</dbReference>
<name>A4A2U3_9BACT</name>
<dbReference type="STRING" id="314230.DSM3645_11651"/>
<proteinExistence type="predicted"/>
<accession>A4A2U3</accession>
<dbReference type="PANTHER" id="PTHR30093">
    <property type="entry name" value="GENERAL SECRETION PATHWAY PROTEIN G"/>
    <property type="match status" value="1"/>
</dbReference>
<protein>
    <recommendedName>
        <fullName evidence="1">DUF1559 domain-containing protein</fullName>
    </recommendedName>
</protein>
<dbReference type="InterPro" id="IPR045584">
    <property type="entry name" value="Pilin-like"/>
</dbReference>
<dbReference type="PANTHER" id="PTHR30093:SF2">
    <property type="entry name" value="TYPE II SECRETION SYSTEM PROTEIN H"/>
    <property type="match status" value="1"/>
</dbReference>
<gene>
    <name evidence="2" type="ORF">DSM3645_11651</name>
</gene>
<dbReference type="InterPro" id="IPR011453">
    <property type="entry name" value="DUF1559"/>
</dbReference>
<dbReference type="SUPFAM" id="SSF54523">
    <property type="entry name" value="Pili subunits"/>
    <property type="match status" value="1"/>
</dbReference>
<evidence type="ECO:0000259" key="1">
    <source>
        <dbReference type="Pfam" id="PF07596"/>
    </source>
</evidence>
<dbReference type="HOGENOM" id="CLU_041661_0_0_0"/>
<dbReference type="InterPro" id="IPR027558">
    <property type="entry name" value="Pre_pil_HX9DG_C"/>
</dbReference>
<comment type="caution">
    <text evidence="2">The sequence shown here is derived from an EMBL/GenBank/DDBJ whole genome shotgun (WGS) entry which is preliminary data.</text>
</comment>
<organism evidence="2 3">
    <name type="scientific">Blastopirellula marina DSM 3645</name>
    <dbReference type="NCBI Taxonomy" id="314230"/>
    <lineage>
        <taxon>Bacteria</taxon>
        <taxon>Pseudomonadati</taxon>
        <taxon>Planctomycetota</taxon>
        <taxon>Planctomycetia</taxon>
        <taxon>Pirellulales</taxon>
        <taxon>Pirellulaceae</taxon>
        <taxon>Blastopirellula</taxon>
    </lineage>
</organism>
<dbReference type="eggNOG" id="COG4968">
    <property type="taxonomic scope" value="Bacteria"/>
</dbReference>